<keyword evidence="2" id="KW-0238">DNA-binding</keyword>
<evidence type="ECO:0000259" key="6">
    <source>
        <dbReference type="PROSITE" id="PS51192"/>
    </source>
</evidence>
<dbReference type="InterPro" id="IPR027417">
    <property type="entry name" value="P-loop_NTPase"/>
</dbReference>
<organism evidence="7 8">
    <name type="scientific">Mytilus coruscus</name>
    <name type="common">Sea mussel</name>
    <dbReference type="NCBI Taxonomy" id="42192"/>
    <lineage>
        <taxon>Eukaryota</taxon>
        <taxon>Metazoa</taxon>
        <taxon>Spiralia</taxon>
        <taxon>Lophotrochozoa</taxon>
        <taxon>Mollusca</taxon>
        <taxon>Bivalvia</taxon>
        <taxon>Autobranchia</taxon>
        <taxon>Pteriomorphia</taxon>
        <taxon>Mytilida</taxon>
        <taxon>Mytiloidea</taxon>
        <taxon>Mytilidae</taxon>
        <taxon>Mytilinae</taxon>
        <taxon>Mytilus</taxon>
    </lineage>
</organism>
<comment type="similarity">
    <text evidence="1">Belongs to the helicase family. RecQ subfamily.</text>
</comment>
<dbReference type="GO" id="GO:0005737">
    <property type="term" value="C:cytoplasm"/>
    <property type="evidence" value="ECO:0007669"/>
    <property type="project" value="TreeGrafter"/>
</dbReference>
<dbReference type="OrthoDB" id="5978370at2759"/>
<keyword evidence="8" id="KW-1185">Reference proteome</keyword>
<name>A0A6J8BLJ6_MYTCO</name>
<dbReference type="GO" id="GO:0005524">
    <property type="term" value="F:ATP binding"/>
    <property type="evidence" value="ECO:0007669"/>
    <property type="project" value="InterPro"/>
</dbReference>
<dbReference type="Gene3D" id="3.40.50.300">
    <property type="entry name" value="P-loop containing nucleotide triphosphate hydrolases"/>
    <property type="match status" value="1"/>
</dbReference>
<evidence type="ECO:0000256" key="5">
    <source>
        <dbReference type="ARBA" id="ARBA00034808"/>
    </source>
</evidence>
<evidence type="ECO:0000256" key="1">
    <source>
        <dbReference type="ARBA" id="ARBA00005446"/>
    </source>
</evidence>
<dbReference type="PANTHER" id="PTHR13710">
    <property type="entry name" value="DNA HELICASE RECQ FAMILY MEMBER"/>
    <property type="match status" value="1"/>
</dbReference>
<dbReference type="GO" id="GO:0043138">
    <property type="term" value="F:3'-5' DNA helicase activity"/>
    <property type="evidence" value="ECO:0007669"/>
    <property type="project" value="UniProtKB-EC"/>
</dbReference>
<dbReference type="GO" id="GO:0003677">
    <property type="term" value="F:DNA binding"/>
    <property type="evidence" value="ECO:0007669"/>
    <property type="project" value="UniProtKB-KW"/>
</dbReference>
<dbReference type="PANTHER" id="PTHR13710:SF105">
    <property type="entry name" value="ATP-DEPENDENT DNA HELICASE Q1"/>
    <property type="match status" value="1"/>
</dbReference>
<proteinExistence type="inferred from homology"/>
<evidence type="ECO:0000313" key="8">
    <source>
        <dbReference type="Proteomes" id="UP000507470"/>
    </source>
</evidence>
<evidence type="ECO:0000313" key="7">
    <source>
        <dbReference type="EMBL" id="CAC5384466.1"/>
    </source>
</evidence>
<dbReference type="InterPro" id="IPR011545">
    <property type="entry name" value="DEAD/DEAH_box_helicase_dom"/>
</dbReference>
<dbReference type="Pfam" id="PF00270">
    <property type="entry name" value="DEAD"/>
    <property type="match status" value="1"/>
</dbReference>
<evidence type="ECO:0000256" key="3">
    <source>
        <dbReference type="ARBA" id="ARBA00023235"/>
    </source>
</evidence>
<dbReference type="PROSITE" id="PS51192">
    <property type="entry name" value="HELICASE_ATP_BIND_1"/>
    <property type="match status" value="1"/>
</dbReference>
<dbReference type="EMBL" id="CACVKT020003578">
    <property type="protein sequence ID" value="CAC5384466.1"/>
    <property type="molecule type" value="Genomic_DNA"/>
</dbReference>
<dbReference type="GO" id="GO:0009378">
    <property type="term" value="F:four-way junction helicase activity"/>
    <property type="evidence" value="ECO:0007669"/>
    <property type="project" value="TreeGrafter"/>
</dbReference>
<dbReference type="InterPro" id="IPR014001">
    <property type="entry name" value="Helicase_ATP-bd"/>
</dbReference>
<dbReference type="GO" id="GO:0006281">
    <property type="term" value="P:DNA repair"/>
    <property type="evidence" value="ECO:0007669"/>
    <property type="project" value="TreeGrafter"/>
</dbReference>
<dbReference type="GO" id="GO:0005694">
    <property type="term" value="C:chromosome"/>
    <property type="evidence" value="ECO:0007669"/>
    <property type="project" value="TreeGrafter"/>
</dbReference>
<comment type="catalytic activity">
    <reaction evidence="4">
        <text>Couples ATP hydrolysis with the unwinding of duplex DNA by translocating in the 3'-5' direction.</text>
        <dbReference type="EC" id="5.6.2.4"/>
    </reaction>
</comment>
<dbReference type="Proteomes" id="UP000507470">
    <property type="component" value="Unassembled WGS sequence"/>
</dbReference>
<keyword evidence="3" id="KW-0413">Isomerase</keyword>
<feature type="domain" description="Helicase ATP-binding" evidence="6">
    <location>
        <begin position="44"/>
        <end position="142"/>
    </location>
</feature>
<evidence type="ECO:0000256" key="4">
    <source>
        <dbReference type="ARBA" id="ARBA00034617"/>
    </source>
</evidence>
<dbReference type="GO" id="GO:0016787">
    <property type="term" value="F:hydrolase activity"/>
    <property type="evidence" value="ECO:0007669"/>
    <property type="project" value="UniProtKB-KW"/>
</dbReference>
<keyword evidence="7" id="KW-0378">Hydrolase</keyword>
<gene>
    <name evidence="7" type="ORF">MCOR_20101</name>
</gene>
<dbReference type="EC" id="5.6.2.4" evidence="5"/>
<evidence type="ECO:0000256" key="2">
    <source>
        <dbReference type="ARBA" id="ARBA00023125"/>
    </source>
</evidence>
<dbReference type="GO" id="GO:0006310">
    <property type="term" value="P:DNA recombination"/>
    <property type="evidence" value="ECO:0007669"/>
    <property type="project" value="TreeGrafter"/>
</dbReference>
<reference evidence="7 8" key="1">
    <citation type="submission" date="2020-06" db="EMBL/GenBank/DDBJ databases">
        <authorList>
            <person name="Li R."/>
            <person name="Bekaert M."/>
        </authorList>
    </citation>
    <scope>NUCLEOTIDE SEQUENCE [LARGE SCALE GENOMIC DNA]</scope>
    <source>
        <strain evidence="8">wild</strain>
    </source>
</reference>
<dbReference type="AlphaFoldDB" id="A0A6J8BLJ6"/>
<dbReference type="SUPFAM" id="SSF52540">
    <property type="entry name" value="P-loop containing nucleoside triphosphate hydrolases"/>
    <property type="match status" value="1"/>
</dbReference>
<sequence>MEQVSRYNDLAIEVNGQVLNALKIHQSICNTTGSSSNCSCQGVEKQFSTGTFMFLIGHPEQMINKTLFKEMRQERYQSLLTHLVIDEAHCVEKWGTDFRKGFAKLRELRSILPKAKVLALTGTASTETQKSIKVTILMKDAVTFQSCIARTNIKLFVKRRPNYKDGSEESFLVYITASIYQ</sequence>
<protein>
    <recommendedName>
        <fullName evidence="5">DNA 3'-5' helicase</fullName>
        <ecNumber evidence="5">5.6.2.4</ecNumber>
    </recommendedName>
</protein>
<accession>A0A6J8BLJ6</accession>